<keyword evidence="11" id="KW-0472">Membrane</keyword>
<comment type="subunit">
    <text evidence="4">Oligomeric complex that consists of at least the alpha, beta, beta', gamma, delta, epsilon and zeta subunits.</text>
</comment>
<evidence type="ECO:0000256" key="6">
    <source>
        <dbReference type="ARBA" id="ARBA00022448"/>
    </source>
</evidence>
<dbReference type="GO" id="GO:0015031">
    <property type="term" value="P:protein transport"/>
    <property type="evidence" value="ECO:0007669"/>
    <property type="project" value="UniProtKB-KW"/>
</dbReference>
<evidence type="ECO:0000313" key="16">
    <source>
        <dbReference type="WBParaSite" id="OFLC_0001168801-mRNA-1"/>
    </source>
</evidence>
<dbReference type="SUPFAM" id="SSF48452">
    <property type="entry name" value="TPR-like"/>
    <property type="match status" value="1"/>
</dbReference>
<keyword evidence="7" id="KW-0963">Cytoplasm</keyword>
<evidence type="ECO:0000256" key="8">
    <source>
        <dbReference type="ARBA" id="ARBA00022892"/>
    </source>
</evidence>
<dbReference type="InterPro" id="IPR006822">
    <property type="entry name" value="Coatomer_esu"/>
</dbReference>
<evidence type="ECO:0000256" key="7">
    <source>
        <dbReference type="ARBA" id="ARBA00022490"/>
    </source>
</evidence>
<keyword evidence="10" id="KW-0333">Golgi apparatus</keyword>
<dbReference type="GO" id="GO:0000139">
    <property type="term" value="C:Golgi membrane"/>
    <property type="evidence" value="ECO:0007669"/>
    <property type="project" value="UniProtKB-SubCell"/>
</dbReference>
<evidence type="ECO:0000256" key="3">
    <source>
        <dbReference type="ARBA" id="ARBA00008827"/>
    </source>
</evidence>
<evidence type="ECO:0000256" key="2">
    <source>
        <dbReference type="ARBA" id="ARBA00004347"/>
    </source>
</evidence>
<dbReference type="AlphaFoldDB" id="A0A183HW26"/>
<dbReference type="GO" id="GO:0006891">
    <property type="term" value="P:intra-Golgi vesicle-mediated transport"/>
    <property type="evidence" value="ECO:0007669"/>
    <property type="project" value="TreeGrafter"/>
</dbReference>
<dbReference type="Proteomes" id="UP000267606">
    <property type="component" value="Unassembled WGS sequence"/>
</dbReference>
<protein>
    <recommendedName>
        <fullName evidence="5">Coatomer subunit epsilon</fullName>
    </recommendedName>
    <alternativeName>
        <fullName evidence="13">Epsilon-coat protein</fullName>
    </alternativeName>
</protein>
<evidence type="ECO:0000256" key="10">
    <source>
        <dbReference type="ARBA" id="ARBA00023034"/>
    </source>
</evidence>
<comment type="subcellular location">
    <subcellularLocation>
        <location evidence="2">Cytoplasmic vesicle</location>
        <location evidence="2">COPI-coated vesicle membrane</location>
        <topology evidence="2">Peripheral membrane protein</topology>
        <orientation evidence="2">Cytoplasmic side</orientation>
    </subcellularLocation>
    <subcellularLocation>
        <location evidence="1">Golgi apparatus membrane</location>
        <topology evidence="1">Peripheral membrane protein</topology>
        <orientation evidence="1">Cytoplasmic side</orientation>
    </subcellularLocation>
</comment>
<keyword evidence="8" id="KW-0931">ER-Golgi transport</keyword>
<dbReference type="STRING" id="387005.A0A183HW26"/>
<dbReference type="GO" id="GO:0005198">
    <property type="term" value="F:structural molecule activity"/>
    <property type="evidence" value="ECO:0007669"/>
    <property type="project" value="InterPro"/>
</dbReference>
<evidence type="ECO:0000256" key="12">
    <source>
        <dbReference type="ARBA" id="ARBA00023329"/>
    </source>
</evidence>
<evidence type="ECO:0000256" key="1">
    <source>
        <dbReference type="ARBA" id="ARBA00004255"/>
    </source>
</evidence>
<dbReference type="GO" id="GO:0006888">
    <property type="term" value="P:endoplasmic reticulum to Golgi vesicle-mediated transport"/>
    <property type="evidence" value="ECO:0007669"/>
    <property type="project" value="TreeGrafter"/>
</dbReference>
<evidence type="ECO:0000313" key="15">
    <source>
        <dbReference type="Proteomes" id="UP000267606"/>
    </source>
</evidence>
<accession>A0A183HW26</accession>
<gene>
    <name evidence="14" type="ORF">OFLC_LOCUS11688</name>
</gene>
<dbReference type="InterPro" id="IPR011990">
    <property type="entry name" value="TPR-like_helical_dom_sf"/>
</dbReference>
<keyword evidence="12" id="KW-0968">Cytoplasmic vesicle</keyword>
<dbReference type="GO" id="GO:0030126">
    <property type="term" value="C:COPI vesicle coat"/>
    <property type="evidence" value="ECO:0007669"/>
    <property type="project" value="TreeGrafter"/>
</dbReference>
<dbReference type="PANTHER" id="PTHR10805">
    <property type="entry name" value="COATOMER SUBUNIT EPSILON"/>
    <property type="match status" value="1"/>
</dbReference>
<dbReference type="GO" id="GO:0006890">
    <property type="term" value="P:retrograde vesicle-mediated transport, Golgi to endoplasmic reticulum"/>
    <property type="evidence" value="ECO:0007669"/>
    <property type="project" value="InterPro"/>
</dbReference>
<evidence type="ECO:0000256" key="9">
    <source>
        <dbReference type="ARBA" id="ARBA00022927"/>
    </source>
</evidence>
<evidence type="ECO:0000256" key="5">
    <source>
        <dbReference type="ARBA" id="ARBA00015828"/>
    </source>
</evidence>
<dbReference type="EMBL" id="UZAJ01017203">
    <property type="protein sequence ID" value="VDO78468.1"/>
    <property type="molecule type" value="Genomic_DNA"/>
</dbReference>
<comment type="similarity">
    <text evidence="3">Belongs to the COPE family.</text>
</comment>
<dbReference type="Gene3D" id="1.25.40.10">
    <property type="entry name" value="Tetratricopeptide repeat domain"/>
    <property type="match status" value="1"/>
</dbReference>
<dbReference type="PANTHER" id="PTHR10805:SF0">
    <property type="entry name" value="COATOMER SUBUNIT EPSILON"/>
    <property type="match status" value="1"/>
</dbReference>
<keyword evidence="15" id="KW-1185">Reference proteome</keyword>
<dbReference type="Pfam" id="PF04733">
    <property type="entry name" value="Coatomer_E"/>
    <property type="match status" value="1"/>
</dbReference>
<dbReference type="WBParaSite" id="OFLC_0001168801-mRNA-1">
    <property type="protein sequence ID" value="OFLC_0001168801-mRNA-1"/>
    <property type="gene ID" value="OFLC_0001168801"/>
</dbReference>
<keyword evidence="6" id="KW-0813">Transport</keyword>
<reference evidence="14 15" key="2">
    <citation type="submission" date="2018-11" db="EMBL/GenBank/DDBJ databases">
        <authorList>
            <consortium name="Pathogen Informatics"/>
        </authorList>
    </citation>
    <scope>NUCLEOTIDE SEQUENCE [LARGE SCALE GENOMIC DNA]</scope>
</reference>
<evidence type="ECO:0000313" key="14">
    <source>
        <dbReference type="EMBL" id="VDO78468.1"/>
    </source>
</evidence>
<sequence>MQEIDEDATITQLAFAWVNMALGKDKLKDVFYAYQEMIDKYGATPLLLVAQSSSLIQQQKYQEAEKLLLEALQRDANNAEAIINLIVVSQYLGKAPEVS</sequence>
<keyword evidence="9" id="KW-0653">Protein transport</keyword>
<proteinExistence type="inferred from homology"/>
<organism evidence="16">
    <name type="scientific">Onchocerca flexuosa</name>
    <dbReference type="NCBI Taxonomy" id="387005"/>
    <lineage>
        <taxon>Eukaryota</taxon>
        <taxon>Metazoa</taxon>
        <taxon>Ecdysozoa</taxon>
        <taxon>Nematoda</taxon>
        <taxon>Chromadorea</taxon>
        <taxon>Rhabditida</taxon>
        <taxon>Spirurina</taxon>
        <taxon>Spiruromorpha</taxon>
        <taxon>Filarioidea</taxon>
        <taxon>Onchocercidae</taxon>
        <taxon>Onchocerca</taxon>
    </lineage>
</organism>
<reference evidence="16" key="1">
    <citation type="submission" date="2016-06" db="UniProtKB">
        <authorList>
            <consortium name="WormBaseParasite"/>
        </authorList>
    </citation>
    <scope>IDENTIFICATION</scope>
</reference>
<name>A0A183HW26_9BILA</name>
<evidence type="ECO:0000256" key="4">
    <source>
        <dbReference type="ARBA" id="ARBA00011775"/>
    </source>
</evidence>
<evidence type="ECO:0000256" key="13">
    <source>
        <dbReference type="ARBA" id="ARBA00031602"/>
    </source>
</evidence>
<evidence type="ECO:0000256" key="11">
    <source>
        <dbReference type="ARBA" id="ARBA00023136"/>
    </source>
</evidence>